<dbReference type="EC" id="1.1.1.108" evidence="7"/>
<feature type="domain" description="3-hydroxyacyl-CoA dehydrogenase C-terminal" evidence="8">
    <location>
        <begin position="191"/>
        <end position="259"/>
    </location>
</feature>
<evidence type="ECO:0000256" key="1">
    <source>
        <dbReference type="ARBA" id="ARBA00004496"/>
    </source>
</evidence>
<dbReference type="InterPro" id="IPR036291">
    <property type="entry name" value="NAD(P)-bd_dom_sf"/>
</dbReference>
<feature type="domain" description="3-hydroxyacyl-CoA dehydrogenase NAD binding" evidence="9">
    <location>
        <begin position="11"/>
        <end position="187"/>
    </location>
</feature>
<proteinExistence type="inferred from homology"/>
<dbReference type="GO" id="GO:0070403">
    <property type="term" value="F:NAD+ binding"/>
    <property type="evidence" value="ECO:0007669"/>
    <property type="project" value="InterPro"/>
</dbReference>
<feature type="binding site" evidence="7">
    <location>
        <begin position="16"/>
        <end position="21"/>
    </location>
    <ligand>
        <name>NAD(+)</name>
        <dbReference type="ChEBI" id="CHEBI:57540"/>
    </ligand>
</feature>
<evidence type="ECO:0000313" key="11">
    <source>
        <dbReference type="Proteomes" id="UP000281975"/>
    </source>
</evidence>
<dbReference type="InterPro" id="IPR006176">
    <property type="entry name" value="3-OHacyl-CoA_DH_NAD-bd"/>
</dbReference>
<dbReference type="InterPro" id="IPR008927">
    <property type="entry name" value="6-PGluconate_DH-like_C_sf"/>
</dbReference>
<keyword evidence="5 7" id="KW-0560">Oxidoreductase</keyword>
<evidence type="ECO:0000256" key="2">
    <source>
        <dbReference type="ARBA" id="ARBA00004855"/>
    </source>
</evidence>
<evidence type="ECO:0000256" key="6">
    <source>
        <dbReference type="ARBA" id="ARBA00023027"/>
    </source>
</evidence>
<comment type="function">
    <text evidence="7">Catalyzes the NAD(+)-dependent oxidation of L-carnitine to 3-dehydrocarnitine.</text>
</comment>
<gene>
    <name evidence="10" type="ORF">C7446_1436</name>
</gene>
<dbReference type="NCBIfam" id="NF005471">
    <property type="entry name" value="PRK07066.1"/>
    <property type="match status" value="1"/>
</dbReference>
<dbReference type="SUPFAM" id="SSF48179">
    <property type="entry name" value="6-phosphogluconate dehydrogenase C-terminal domain-like"/>
    <property type="match status" value="1"/>
</dbReference>
<keyword evidence="6 7" id="KW-0520">NAD</keyword>
<dbReference type="PANTHER" id="PTHR48075">
    <property type="entry name" value="3-HYDROXYACYL-COA DEHYDROGENASE FAMILY PROTEIN"/>
    <property type="match status" value="1"/>
</dbReference>
<evidence type="ECO:0000313" key="10">
    <source>
        <dbReference type="EMBL" id="RKR04234.1"/>
    </source>
</evidence>
<comment type="catalytic activity">
    <reaction evidence="7">
        <text>carnitine + NAD(+) = 3-dehydrocarnitine + NADH + H(+)</text>
        <dbReference type="Rhea" id="RHEA:19265"/>
        <dbReference type="ChEBI" id="CHEBI:15378"/>
        <dbReference type="ChEBI" id="CHEBI:17126"/>
        <dbReference type="ChEBI" id="CHEBI:57540"/>
        <dbReference type="ChEBI" id="CHEBI:57885"/>
        <dbReference type="ChEBI" id="CHEBI:57945"/>
        <dbReference type="EC" id="1.1.1.108"/>
    </reaction>
</comment>
<dbReference type="UniPathway" id="UPA00117"/>
<dbReference type="EMBL" id="RBIN01000004">
    <property type="protein sequence ID" value="RKR04234.1"/>
    <property type="molecule type" value="Genomic_DNA"/>
</dbReference>
<dbReference type="AlphaFoldDB" id="A0A420WWY9"/>
<dbReference type="GO" id="GO:0006631">
    <property type="term" value="P:fatty acid metabolic process"/>
    <property type="evidence" value="ECO:0007669"/>
    <property type="project" value="InterPro"/>
</dbReference>
<keyword evidence="11" id="KW-1185">Reference proteome</keyword>
<comment type="similarity">
    <text evidence="7">Belongs to the 3-hydroxyacyl-CoA dehydrogenase family. L-carnitine dehydrogenase subfamily.</text>
</comment>
<keyword evidence="4 7" id="KW-0963">Cytoplasm</keyword>
<dbReference type="SUPFAM" id="SSF51735">
    <property type="entry name" value="NAD(P)-binding Rossmann-fold domains"/>
    <property type="match status" value="1"/>
</dbReference>
<accession>A0A420WWY9</accession>
<name>A0A420WWY9_9GAMM</name>
<dbReference type="GO" id="GO:0005737">
    <property type="term" value="C:cytoplasm"/>
    <property type="evidence" value="ECO:0007669"/>
    <property type="project" value="UniProtKB-SubCell"/>
</dbReference>
<dbReference type="Gene3D" id="1.10.1040.10">
    <property type="entry name" value="N-(1-d-carboxylethyl)-l-norvaline Dehydrogenase, domain 2"/>
    <property type="match status" value="1"/>
</dbReference>
<dbReference type="HAMAP" id="MF_02129">
    <property type="entry name" value="L_carnitine_dehydrog"/>
    <property type="match status" value="1"/>
</dbReference>
<comment type="pathway">
    <text evidence="2 7">Amine and polyamine metabolism; carnitine metabolism.</text>
</comment>
<dbReference type="Pfam" id="PF02737">
    <property type="entry name" value="3HCDH_N"/>
    <property type="match status" value="1"/>
</dbReference>
<protein>
    <recommendedName>
        <fullName evidence="7">L-carnitine dehydrogenase</fullName>
        <shortName evidence="7">CDH</shortName>
        <shortName evidence="7">L-CDH</shortName>
        <ecNumber evidence="7">1.1.1.108</ecNumber>
    </recommendedName>
</protein>
<comment type="subunit">
    <text evidence="3 7">Homodimer.</text>
</comment>
<reference evidence="10 11" key="1">
    <citation type="submission" date="2018-10" db="EMBL/GenBank/DDBJ databases">
        <title>Genomic Encyclopedia of Type Strains, Phase IV (KMG-IV): sequencing the most valuable type-strain genomes for metagenomic binning, comparative biology and taxonomic classification.</title>
        <authorList>
            <person name="Goeker M."/>
        </authorList>
    </citation>
    <scope>NUCLEOTIDE SEQUENCE [LARGE SCALE GENOMIC DNA]</scope>
    <source>
        <strain evidence="10 11">DSM 23229</strain>
    </source>
</reference>
<evidence type="ECO:0000256" key="7">
    <source>
        <dbReference type="HAMAP-Rule" id="MF_02129"/>
    </source>
</evidence>
<dbReference type="Proteomes" id="UP000281975">
    <property type="component" value="Unassembled WGS sequence"/>
</dbReference>
<dbReference type="GO" id="GO:0047728">
    <property type="term" value="F:carnitine 3-dehydrogenase activity"/>
    <property type="evidence" value="ECO:0007669"/>
    <property type="project" value="UniProtKB-UniRule"/>
</dbReference>
<organism evidence="10 11">
    <name type="scientific">Kushneria sinocarnis</name>
    <dbReference type="NCBI Taxonomy" id="595502"/>
    <lineage>
        <taxon>Bacteria</taxon>
        <taxon>Pseudomonadati</taxon>
        <taxon>Pseudomonadota</taxon>
        <taxon>Gammaproteobacteria</taxon>
        <taxon>Oceanospirillales</taxon>
        <taxon>Halomonadaceae</taxon>
        <taxon>Kushneria</taxon>
    </lineage>
</organism>
<dbReference type="InterPro" id="IPR013328">
    <property type="entry name" value="6PGD_dom2"/>
</dbReference>
<comment type="caution">
    <text evidence="10">The sequence shown here is derived from an EMBL/GenBank/DDBJ whole genome shotgun (WGS) entry which is preliminary data.</text>
</comment>
<evidence type="ECO:0000259" key="9">
    <source>
        <dbReference type="Pfam" id="PF02737"/>
    </source>
</evidence>
<comment type="subcellular location">
    <subcellularLocation>
        <location evidence="1 7">Cytoplasm</location>
    </subcellularLocation>
</comment>
<sequence>MTDMTRQTMRTVAVIGCGVIGNGWAARALASGCEVIACDPDPAAEARLKAAIDTAWPALEKRGLAPGARRDRWQFTTDVATAVDGAELIQENAPERTELKQNVLAQLDALAPEHVIIGSSTSGIKPTELQARCTRAPGRVIVAHPFNPVYLLPLVELVGGEATPPARLEQGQQAYRQLAMRPLVVRREIEGHIADRLMEALWREALHLVNDGVATTEEIDAAVVYGAGLRWSLMGTFLTFHLAGGEAGMRHMLEQFGPALKLPWTKLEAPELTDELIDRVVEGSEHQAAGRSITELESRRDAFLTELLEVVERYWPEAEGLEGRI</sequence>
<dbReference type="InterPro" id="IPR026578">
    <property type="entry name" value="L-carnitine_dehydrogenase"/>
</dbReference>
<dbReference type="Gene3D" id="3.40.50.720">
    <property type="entry name" value="NAD(P)-binding Rossmann-like Domain"/>
    <property type="match status" value="1"/>
</dbReference>
<evidence type="ECO:0000256" key="4">
    <source>
        <dbReference type="ARBA" id="ARBA00022490"/>
    </source>
</evidence>
<evidence type="ECO:0000256" key="3">
    <source>
        <dbReference type="ARBA" id="ARBA00011738"/>
    </source>
</evidence>
<evidence type="ECO:0000259" key="8">
    <source>
        <dbReference type="Pfam" id="PF00725"/>
    </source>
</evidence>
<dbReference type="InterPro" id="IPR006108">
    <property type="entry name" value="3HC_DH_C"/>
</dbReference>
<evidence type="ECO:0000256" key="5">
    <source>
        <dbReference type="ARBA" id="ARBA00023002"/>
    </source>
</evidence>
<dbReference type="GO" id="GO:0009437">
    <property type="term" value="P:carnitine metabolic process"/>
    <property type="evidence" value="ECO:0007669"/>
    <property type="project" value="UniProtKB-UniRule"/>
</dbReference>
<dbReference type="PANTHER" id="PTHR48075:SF5">
    <property type="entry name" value="3-HYDROXYBUTYRYL-COA DEHYDROGENASE"/>
    <property type="match status" value="1"/>
</dbReference>
<dbReference type="Pfam" id="PF00725">
    <property type="entry name" value="3HCDH"/>
    <property type="match status" value="1"/>
</dbReference>